<feature type="compositionally biased region" description="Low complexity" evidence="3">
    <location>
        <begin position="21"/>
        <end position="32"/>
    </location>
</feature>
<protein>
    <recommendedName>
        <fullName evidence="5">RRM domain-containing protein</fullName>
    </recommendedName>
</protein>
<feature type="transmembrane region" description="Helical" evidence="4">
    <location>
        <begin position="1251"/>
        <end position="1274"/>
    </location>
</feature>
<evidence type="ECO:0000313" key="7">
    <source>
        <dbReference type="Proteomes" id="UP000597762"/>
    </source>
</evidence>
<dbReference type="PANTHER" id="PTHR48025:SF1">
    <property type="entry name" value="RRM DOMAIN-CONTAINING PROTEIN"/>
    <property type="match status" value="1"/>
</dbReference>
<keyword evidence="4" id="KW-0472">Membrane</keyword>
<organism evidence="6 7">
    <name type="scientific">Acanthosepion pharaonis</name>
    <name type="common">Pharaoh cuttlefish</name>
    <name type="synonym">Sepia pharaonis</name>
    <dbReference type="NCBI Taxonomy" id="158019"/>
    <lineage>
        <taxon>Eukaryota</taxon>
        <taxon>Metazoa</taxon>
        <taxon>Spiralia</taxon>
        <taxon>Lophotrochozoa</taxon>
        <taxon>Mollusca</taxon>
        <taxon>Cephalopoda</taxon>
        <taxon>Coleoidea</taxon>
        <taxon>Decapodiformes</taxon>
        <taxon>Sepiida</taxon>
        <taxon>Sepiina</taxon>
        <taxon>Sepiidae</taxon>
        <taxon>Acanthosepion</taxon>
    </lineage>
</organism>
<dbReference type="Pfam" id="PF00076">
    <property type="entry name" value="RRM_1"/>
    <property type="match status" value="2"/>
</dbReference>
<sequence length="1317" mass="138672">MAHRQRQAAIGAGGRGRRGRAAASNQAQTSSTPPQSGSEENEKTPVDEEMLDEDAKQQSSSVTATTSSLVEEDNVDDKTEGETEEATGESENNATTGAAPAVGVNASSSETELSKEELIARAKKIYNKERKIIIKNVPPVTYEEVKEFIGGHSICNIVISKKSRHAVVTLMNGEDAEEIVEQLTGKHLLGTDVTVALHPSDKMLCLTNLPHGCQEKEIHGLLLTYGAMEKFFLMRCEDTGESKNYAVFEYCHNKEKSGQIREELNWKEYKGHVLQCDFIEENLVVSYDKLNSRCLLVNGLPKDFKDHSELKVMFSNYHIPIYCQIVLKDNVCQECAIVEYATAEEAESTWRNLREASIKGNKMEISFSVPGLSAVVVYNKIIQRKEKKATPFQVGPALNSSKSGLLPDPVFPNPSMMNNPLVKGLANQNPKLLQQFQQALQLLQKTYIHQTIVRNAKPVCYIPGLLGPGPNVSLNPLMNPNMQLGLIILLALQMQGQRQQLFTGPLAKQLNMLTALGQQSNFQAALKGQKPSLLGDPMTAQANLLVQNLMSQMNNEASEETNRPKPDVNPLLTSLKDNMAAAAAAAAAAAMPKPIKFPFNPPSLSDLQKIQNLNIQQLMALGQLMSTMQNSSSSLQNLPTAAGGAAPGLTPGAAAGIGDATKGLLGTPPQTGPLAVAGGGGQQQKASLWGSGSWGTGASSSGSNLGTPPQIGANVAGKPGLLPSPNPGTPGNNSIASGFNQNVAAAANFMRNLQVLAAAQQLASGGGGNAGGSTGSSTGNNNNSTGGGGSAAMSHTSNNQTLTSNKRKNTSFGSSSLLGSPPRSNQNNTSMTPTPLRSSGLSSSFSGSSNNNSSSSSSSNFGYNDPLNKRLSGGSSSSSSFFSQDKRSGLLPQPLSSQTSSSSLSRFYDRLSTSSSTSRGHTLGSSLSGSSSYSRSGLYTGGYSSQKYQSSSSGGTSSGSGLLGGGSSGSGGGGSVGTGLASGGTSGYSEYSSDSYNQQYGNSNSDQYYDSYNYYDNQSSYQSNYSDQDGRGGSGAGGTYYASSKNLSSGDYSFNSNKGDISGSYSGGYNDNYYGNSSSGSGGGGSGTGQYESSYSSSYTSNYNSGSSNYGNYGKGSSTANDSSYSNYQSNYNSNYGSSSFGSIGSSLGSSNNFGSSSSSSYSSYYGNSGSSSYNSSSSMTSPIGQKRSYSQLLPPPEASPEGGYIGQHSQGIGGHYADSYAKRKRYDLSVSSKGIRNSGCFFHMCSSLTLFLSLTLSLSLSLSLSLTIVLNEIHSNVHLAIVHEKYLKCASSQPFPHLFFFLSLFFSFSLSLFKNS</sequence>
<dbReference type="SMART" id="SM00360">
    <property type="entry name" value="RRM"/>
    <property type="match status" value="3"/>
</dbReference>
<feature type="domain" description="RRM" evidence="5">
    <location>
        <begin position="202"/>
        <end position="281"/>
    </location>
</feature>
<feature type="region of interest" description="Disordered" evidence="3">
    <location>
        <begin position="660"/>
        <end position="735"/>
    </location>
</feature>
<proteinExistence type="predicted"/>
<dbReference type="PANTHER" id="PTHR48025">
    <property type="entry name" value="OS02G0815200 PROTEIN"/>
    <property type="match status" value="1"/>
</dbReference>
<feature type="region of interest" description="Disordered" evidence="3">
    <location>
        <begin position="763"/>
        <end position="1034"/>
    </location>
</feature>
<dbReference type="InterPro" id="IPR000504">
    <property type="entry name" value="RRM_dom"/>
</dbReference>
<dbReference type="SUPFAM" id="SSF54928">
    <property type="entry name" value="RNA-binding domain, RBD"/>
    <property type="match status" value="2"/>
</dbReference>
<accession>A0A812EC97</accession>
<feature type="compositionally biased region" description="Low complexity" evidence="3">
    <location>
        <begin position="872"/>
        <end position="955"/>
    </location>
</feature>
<feature type="compositionally biased region" description="Low complexity" evidence="3">
    <location>
        <begin position="811"/>
        <end position="824"/>
    </location>
</feature>
<dbReference type="InterPro" id="IPR050502">
    <property type="entry name" value="Euk_RNA-bind_prot"/>
</dbReference>
<evidence type="ECO:0000313" key="6">
    <source>
        <dbReference type="EMBL" id="CAE1317720.1"/>
    </source>
</evidence>
<dbReference type="OrthoDB" id="639027at2759"/>
<gene>
    <name evidence="6" type="ORF">SPHA_68242</name>
</gene>
<name>A0A812EC97_ACAPH</name>
<evidence type="ECO:0000256" key="4">
    <source>
        <dbReference type="SAM" id="Phobius"/>
    </source>
</evidence>
<keyword evidence="7" id="KW-1185">Reference proteome</keyword>
<dbReference type="Proteomes" id="UP000597762">
    <property type="component" value="Unassembled WGS sequence"/>
</dbReference>
<feature type="compositionally biased region" description="Low complexity" evidence="3">
    <location>
        <begin position="683"/>
        <end position="703"/>
    </location>
</feature>
<feature type="compositionally biased region" description="Gly residues" evidence="3">
    <location>
        <begin position="764"/>
        <end position="774"/>
    </location>
</feature>
<feature type="compositionally biased region" description="Low complexity" evidence="3">
    <location>
        <begin position="775"/>
        <end position="784"/>
    </location>
</feature>
<dbReference type="InterPro" id="IPR012677">
    <property type="entry name" value="Nucleotide-bd_a/b_plait_sf"/>
</dbReference>
<feature type="region of interest" description="Disordered" evidence="3">
    <location>
        <begin position="1176"/>
        <end position="1206"/>
    </location>
</feature>
<evidence type="ECO:0000259" key="5">
    <source>
        <dbReference type="PROSITE" id="PS50102"/>
    </source>
</evidence>
<feature type="transmembrane region" description="Helical" evidence="4">
    <location>
        <begin position="1295"/>
        <end position="1314"/>
    </location>
</feature>
<feature type="compositionally biased region" description="Low complexity" evidence="3">
    <location>
        <begin position="1089"/>
        <end position="1102"/>
    </location>
</feature>
<keyword evidence="1 2" id="KW-0694">RNA-binding</keyword>
<feature type="compositionally biased region" description="Polar residues" evidence="3">
    <location>
        <begin position="1180"/>
        <end position="1192"/>
    </location>
</feature>
<feature type="compositionally biased region" description="Polar residues" evidence="3">
    <location>
        <begin position="825"/>
        <end position="837"/>
    </location>
</feature>
<feature type="region of interest" description="Disordered" evidence="3">
    <location>
        <begin position="1079"/>
        <end position="1102"/>
    </location>
</feature>
<evidence type="ECO:0000256" key="1">
    <source>
        <dbReference type="ARBA" id="ARBA00022884"/>
    </source>
</evidence>
<feature type="compositionally biased region" description="Low complexity" evidence="3">
    <location>
        <begin position="59"/>
        <end position="68"/>
    </location>
</feature>
<dbReference type="PROSITE" id="PS50102">
    <property type="entry name" value="RRM"/>
    <property type="match status" value="1"/>
</dbReference>
<feature type="compositionally biased region" description="Polar residues" evidence="3">
    <location>
        <begin position="793"/>
        <end position="804"/>
    </location>
</feature>
<dbReference type="GO" id="GO:0005634">
    <property type="term" value="C:nucleus"/>
    <property type="evidence" value="ECO:0007669"/>
    <property type="project" value="TreeGrafter"/>
</dbReference>
<feature type="compositionally biased region" description="Low complexity" evidence="3">
    <location>
        <begin position="838"/>
        <end position="862"/>
    </location>
</feature>
<keyword evidence="4" id="KW-0812">Transmembrane</keyword>
<dbReference type="GO" id="GO:0003729">
    <property type="term" value="F:mRNA binding"/>
    <property type="evidence" value="ECO:0007669"/>
    <property type="project" value="TreeGrafter"/>
</dbReference>
<evidence type="ECO:0000256" key="2">
    <source>
        <dbReference type="PROSITE-ProRule" id="PRU00176"/>
    </source>
</evidence>
<dbReference type="InterPro" id="IPR035979">
    <property type="entry name" value="RBD_domain_sf"/>
</dbReference>
<feature type="compositionally biased region" description="Low complexity" evidence="3">
    <location>
        <begin position="987"/>
        <end position="1027"/>
    </location>
</feature>
<evidence type="ECO:0000256" key="3">
    <source>
        <dbReference type="SAM" id="MobiDB-lite"/>
    </source>
</evidence>
<comment type="caution">
    <text evidence="6">The sequence shown here is derived from an EMBL/GenBank/DDBJ whole genome shotgun (WGS) entry which is preliminary data.</text>
</comment>
<feature type="region of interest" description="Disordered" evidence="3">
    <location>
        <begin position="1"/>
        <end position="108"/>
    </location>
</feature>
<reference evidence="6" key="1">
    <citation type="submission" date="2021-01" db="EMBL/GenBank/DDBJ databases">
        <authorList>
            <person name="Li R."/>
            <person name="Bekaert M."/>
        </authorList>
    </citation>
    <scope>NUCLEOTIDE SEQUENCE</scope>
    <source>
        <strain evidence="6">Farmed</strain>
    </source>
</reference>
<feature type="compositionally biased region" description="Gly residues" evidence="3">
    <location>
        <begin position="956"/>
        <end position="986"/>
    </location>
</feature>
<dbReference type="EMBL" id="CAHIKZ030004958">
    <property type="protein sequence ID" value="CAE1317720.1"/>
    <property type="molecule type" value="Genomic_DNA"/>
</dbReference>
<keyword evidence="4" id="KW-1133">Transmembrane helix</keyword>
<dbReference type="Gene3D" id="3.30.70.330">
    <property type="match status" value="3"/>
</dbReference>